<dbReference type="AlphaFoldDB" id="A0A9Q0LRZ2"/>
<dbReference type="InterPro" id="IPR003226">
    <property type="entry name" value="MYG1_exonuclease"/>
</dbReference>
<sequence>MNNFIKFDKINCEKIISYWIIKNVNIQNVENFYLIKLDRILDSKPICLDLWEKYGKTIIQSSKKIEQNNSILIKKIFIRIRDCFILPIFELENNYRAFIKESSFNQVEFDNLQNQHFLFLDFLSSKKINNPLFQDFTSLFYRIEIFINLNQNKQSQQNLFSHAFQIVDEEIKELIDDSIEKWIKDFWIVEKSFNQALEEDQKATFLLIDENIDFHEHVIDLESEKGISNQIKFVVFQEKQGRKYWWITSVQLKKSSFELRKPFPKNWRGLFNEELEKITGIEGSVYCHLTGYKAGNKTYEGAKRMIKIALKN</sequence>
<keyword evidence="2" id="KW-0378">Hydrolase</keyword>
<evidence type="ECO:0000313" key="3">
    <source>
        <dbReference type="Proteomes" id="UP001149090"/>
    </source>
</evidence>
<comment type="similarity">
    <text evidence="1">Belongs to the MYG1 family.</text>
</comment>
<dbReference type="EMBL" id="JAPDFW010000056">
    <property type="protein sequence ID" value="KAJ5077913.1"/>
    <property type="molecule type" value="Genomic_DNA"/>
</dbReference>
<keyword evidence="3" id="KW-1185">Reference proteome</keyword>
<reference evidence="2" key="1">
    <citation type="submission" date="2022-10" db="EMBL/GenBank/DDBJ databases">
        <title>Novel sulphate-reducing endosymbionts in the free-living metamonad Anaeramoeba.</title>
        <authorList>
            <person name="Jerlstrom-Hultqvist J."/>
            <person name="Cepicka I."/>
            <person name="Gallot-Lavallee L."/>
            <person name="Salas-Leiva D."/>
            <person name="Curtis B.A."/>
            <person name="Zahonova K."/>
            <person name="Pipaliya S."/>
            <person name="Dacks J."/>
            <person name="Roger A.J."/>
        </authorList>
    </citation>
    <scope>NUCLEOTIDE SEQUENCE</scope>
    <source>
        <strain evidence="2">BMAN</strain>
    </source>
</reference>
<protein>
    <submittedName>
        <fullName evidence="2">Metal dependent hydrolase - related</fullName>
    </submittedName>
</protein>
<dbReference type="GO" id="GO:0005737">
    <property type="term" value="C:cytoplasm"/>
    <property type="evidence" value="ECO:0007669"/>
    <property type="project" value="TreeGrafter"/>
</dbReference>
<dbReference type="PANTHER" id="PTHR11215">
    <property type="entry name" value="METAL DEPENDENT HYDROLASE - RELATED"/>
    <property type="match status" value="1"/>
</dbReference>
<evidence type="ECO:0000313" key="2">
    <source>
        <dbReference type="EMBL" id="KAJ5077913.1"/>
    </source>
</evidence>
<dbReference type="Pfam" id="PF03690">
    <property type="entry name" value="MYG1_exonuc"/>
    <property type="match status" value="1"/>
</dbReference>
<comment type="caution">
    <text evidence="2">The sequence shown here is derived from an EMBL/GenBank/DDBJ whole genome shotgun (WGS) entry which is preliminary data.</text>
</comment>
<accession>A0A9Q0LRZ2</accession>
<evidence type="ECO:0000256" key="1">
    <source>
        <dbReference type="ARBA" id="ARBA00010105"/>
    </source>
</evidence>
<dbReference type="GO" id="GO:0016787">
    <property type="term" value="F:hydrolase activity"/>
    <property type="evidence" value="ECO:0007669"/>
    <property type="project" value="UniProtKB-KW"/>
</dbReference>
<proteinExistence type="inferred from homology"/>
<dbReference type="Proteomes" id="UP001149090">
    <property type="component" value="Unassembled WGS sequence"/>
</dbReference>
<organism evidence="2 3">
    <name type="scientific">Anaeramoeba ignava</name>
    <name type="common">Anaerobic marine amoeba</name>
    <dbReference type="NCBI Taxonomy" id="1746090"/>
    <lineage>
        <taxon>Eukaryota</taxon>
        <taxon>Metamonada</taxon>
        <taxon>Anaeramoebidae</taxon>
        <taxon>Anaeramoeba</taxon>
    </lineage>
</organism>
<name>A0A9Q0LRZ2_ANAIG</name>
<dbReference type="GO" id="GO:0005634">
    <property type="term" value="C:nucleus"/>
    <property type="evidence" value="ECO:0007669"/>
    <property type="project" value="TreeGrafter"/>
</dbReference>
<dbReference type="OrthoDB" id="10265310at2759"/>
<dbReference type="PANTHER" id="PTHR11215:SF1">
    <property type="entry name" value="MYG1 EXONUCLEASE"/>
    <property type="match status" value="1"/>
</dbReference>
<gene>
    <name evidence="2" type="ORF">M0811_05603</name>
</gene>